<feature type="domain" description="Daxx histone-binding" evidence="2">
    <location>
        <begin position="127"/>
        <end position="213"/>
    </location>
</feature>
<keyword evidence="1" id="KW-0175">Coiled coil</keyword>
<gene>
    <name evidence="3" type="ORF">RF11_12288</name>
</gene>
<protein>
    <recommendedName>
        <fullName evidence="2">Daxx histone-binding domain-containing protein</fullName>
    </recommendedName>
</protein>
<evidence type="ECO:0000259" key="2">
    <source>
        <dbReference type="Pfam" id="PF20920"/>
    </source>
</evidence>
<reference evidence="3 4" key="1">
    <citation type="journal article" date="2014" name="Genome Biol. Evol.">
        <title>The genome of the myxosporean Thelohanellus kitauei shows adaptations to nutrient acquisition within its fish host.</title>
        <authorList>
            <person name="Yang Y."/>
            <person name="Xiong J."/>
            <person name="Zhou Z."/>
            <person name="Huo F."/>
            <person name="Miao W."/>
            <person name="Ran C."/>
            <person name="Liu Y."/>
            <person name="Zhang J."/>
            <person name="Feng J."/>
            <person name="Wang M."/>
            <person name="Wang M."/>
            <person name="Wang L."/>
            <person name="Yao B."/>
        </authorList>
    </citation>
    <scope>NUCLEOTIDE SEQUENCE [LARGE SCALE GENOMIC DNA]</scope>
    <source>
        <strain evidence="3">Wuqing</strain>
    </source>
</reference>
<proteinExistence type="predicted"/>
<name>A0A0C2IGW1_THEKT</name>
<sequence length="222" mass="26546">MELNSDDDFIEADSPKHDDTVRLGKLENQLQQLEKIILKYNECEMTVEEMDSDQSYYIKQDLIIKKYMELWKQYRNATQPNINNSKLFHNLIITKSKENQINNKIKFYLSKKQRFPDYSEIRKIVNKCSNKFQLNMTQSMIDFESVEIFSEICKQLKTRRQNDLKENIQLLTNKKFFLSYEDPADSEAELNAKLSKIINEQKKQVENIISEFSRKCQEEIDK</sequence>
<keyword evidence="4" id="KW-1185">Reference proteome</keyword>
<dbReference type="InterPro" id="IPR046426">
    <property type="entry name" value="DAXX_histone-bd_sf"/>
</dbReference>
<dbReference type="Pfam" id="PF20920">
    <property type="entry name" value="DAXX_hist_bd"/>
    <property type="match status" value="1"/>
</dbReference>
<dbReference type="Gene3D" id="1.20.58.2170">
    <property type="match status" value="1"/>
</dbReference>
<dbReference type="OrthoDB" id="7492809at2759"/>
<dbReference type="AlphaFoldDB" id="A0A0C2IGW1"/>
<feature type="coiled-coil region" evidence="1">
    <location>
        <begin position="154"/>
        <end position="211"/>
    </location>
</feature>
<evidence type="ECO:0000256" key="1">
    <source>
        <dbReference type="SAM" id="Coils"/>
    </source>
</evidence>
<dbReference type="Proteomes" id="UP000031668">
    <property type="component" value="Unassembled WGS sequence"/>
</dbReference>
<organism evidence="3 4">
    <name type="scientific">Thelohanellus kitauei</name>
    <name type="common">Myxosporean</name>
    <dbReference type="NCBI Taxonomy" id="669202"/>
    <lineage>
        <taxon>Eukaryota</taxon>
        <taxon>Metazoa</taxon>
        <taxon>Cnidaria</taxon>
        <taxon>Myxozoa</taxon>
        <taxon>Myxosporea</taxon>
        <taxon>Bivalvulida</taxon>
        <taxon>Platysporina</taxon>
        <taxon>Myxobolidae</taxon>
        <taxon>Thelohanellus</taxon>
    </lineage>
</organism>
<accession>A0A0C2IGW1</accession>
<dbReference type="InterPro" id="IPR046378">
    <property type="entry name" value="DAXX_histone-bd"/>
</dbReference>
<dbReference type="EMBL" id="JWZT01004213">
    <property type="protein sequence ID" value="KII64554.1"/>
    <property type="molecule type" value="Genomic_DNA"/>
</dbReference>
<evidence type="ECO:0000313" key="3">
    <source>
        <dbReference type="EMBL" id="KII64554.1"/>
    </source>
</evidence>
<feature type="coiled-coil region" evidence="1">
    <location>
        <begin position="16"/>
        <end position="43"/>
    </location>
</feature>
<dbReference type="GO" id="GO:0042393">
    <property type="term" value="F:histone binding"/>
    <property type="evidence" value="ECO:0007669"/>
    <property type="project" value="InterPro"/>
</dbReference>
<comment type="caution">
    <text evidence="3">The sequence shown here is derived from an EMBL/GenBank/DDBJ whole genome shotgun (WGS) entry which is preliminary data.</text>
</comment>
<evidence type="ECO:0000313" key="4">
    <source>
        <dbReference type="Proteomes" id="UP000031668"/>
    </source>
</evidence>